<evidence type="ECO:0000313" key="2">
    <source>
        <dbReference type="Proteomes" id="UP000531659"/>
    </source>
</evidence>
<dbReference type="RefSeq" id="WP_171298920.1">
    <property type="nucleotide sequence ID" value="NZ_CP087098.1"/>
</dbReference>
<organism evidence="1 2">
    <name type="scientific">Clostridium estertheticum</name>
    <dbReference type="NCBI Taxonomy" id="238834"/>
    <lineage>
        <taxon>Bacteria</taxon>
        <taxon>Bacillati</taxon>
        <taxon>Bacillota</taxon>
        <taxon>Clostridia</taxon>
        <taxon>Eubacteriales</taxon>
        <taxon>Clostridiaceae</taxon>
        <taxon>Clostridium</taxon>
    </lineage>
</organism>
<reference evidence="1 2" key="1">
    <citation type="submission" date="2020-05" db="EMBL/GenBank/DDBJ databases">
        <title>Complete genome of Clostridium estertheticum subspecies estertheticum, isolated from Vacuum packed lamb meat from New Zealand imported to Switzerland.</title>
        <authorList>
            <person name="Wambui J."/>
            <person name="Stevens M.J.A."/>
            <person name="Stephan R."/>
        </authorList>
    </citation>
    <scope>NUCLEOTIDE SEQUENCE [LARGE SCALE GENOMIC DNA]</scope>
    <source>
        <strain evidence="1 2">CEST001</strain>
    </source>
</reference>
<proteinExistence type="predicted"/>
<accession>A0A7Y3SZP3</accession>
<protein>
    <submittedName>
        <fullName evidence="1">Uncharacterized protein</fullName>
    </submittedName>
</protein>
<dbReference type="AlphaFoldDB" id="A0A7Y3SZP3"/>
<evidence type="ECO:0000313" key="1">
    <source>
        <dbReference type="EMBL" id="NNU78350.1"/>
    </source>
</evidence>
<sequence length="268" mass="30512">MLESFMGSLANEFKIDPNKMESLIPTKEIEKQGQDDFEEKSEVNNPNKIMDINQYNPEQIIPTDISELKDDDIGLQANIKDAGSLSSIEKIRAENPNVEKVLSDSENILKNTTSDLEIQKVDKNLEKYKGTIFENQLKESLKDNFEELDAKQKLVETEFGGTKPDIVLRDAKKDMKISDLEIKKGDDLFIEAKCGSSEYIRSEMGHILKQVEGHEDNSLVIVTKDYERISPQYRADFENELKQKGSHLYVADTFSNEVSLGIRDSLKI</sequence>
<name>A0A7Y3SZP3_9CLOT</name>
<dbReference type="EMBL" id="JABEYB010000022">
    <property type="protein sequence ID" value="NNU78350.1"/>
    <property type="molecule type" value="Genomic_DNA"/>
</dbReference>
<dbReference type="Proteomes" id="UP000531659">
    <property type="component" value="Unassembled WGS sequence"/>
</dbReference>
<comment type="caution">
    <text evidence="1">The sequence shown here is derived from an EMBL/GenBank/DDBJ whole genome shotgun (WGS) entry which is preliminary data.</text>
</comment>
<gene>
    <name evidence="1" type="ORF">HLQ16_20775</name>
</gene>